<gene>
    <name evidence="1" type="ORF">Patl1_24691</name>
</gene>
<dbReference type="Proteomes" id="UP001164250">
    <property type="component" value="Chromosome 7"/>
</dbReference>
<keyword evidence="2" id="KW-1185">Reference proteome</keyword>
<name>A0ACC1AYQ8_9ROSI</name>
<dbReference type="EMBL" id="CM047903">
    <property type="protein sequence ID" value="KAJ0091819.1"/>
    <property type="molecule type" value="Genomic_DNA"/>
</dbReference>
<evidence type="ECO:0000313" key="1">
    <source>
        <dbReference type="EMBL" id="KAJ0091819.1"/>
    </source>
</evidence>
<accession>A0ACC1AYQ8</accession>
<organism evidence="1 2">
    <name type="scientific">Pistacia atlantica</name>
    <dbReference type="NCBI Taxonomy" id="434234"/>
    <lineage>
        <taxon>Eukaryota</taxon>
        <taxon>Viridiplantae</taxon>
        <taxon>Streptophyta</taxon>
        <taxon>Embryophyta</taxon>
        <taxon>Tracheophyta</taxon>
        <taxon>Spermatophyta</taxon>
        <taxon>Magnoliopsida</taxon>
        <taxon>eudicotyledons</taxon>
        <taxon>Gunneridae</taxon>
        <taxon>Pentapetalae</taxon>
        <taxon>rosids</taxon>
        <taxon>malvids</taxon>
        <taxon>Sapindales</taxon>
        <taxon>Anacardiaceae</taxon>
        <taxon>Pistacia</taxon>
    </lineage>
</organism>
<evidence type="ECO:0000313" key="2">
    <source>
        <dbReference type="Proteomes" id="UP001164250"/>
    </source>
</evidence>
<comment type="caution">
    <text evidence="1">The sequence shown here is derived from an EMBL/GenBank/DDBJ whole genome shotgun (WGS) entry which is preliminary data.</text>
</comment>
<protein>
    <submittedName>
        <fullName evidence="1">Uncharacterized protein</fullName>
    </submittedName>
</protein>
<sequence length="179" mass="19796">MTGIHLVFSLNLNPLLSPANPPPIPTSAASFSPSNPYNNGKFSIEQSFKETQKLPKTSKHTLTRQKQCSKLTKTNTCFDVPAESRSGIASALYERLSNVAGEADRSDRMLLTADGVTRQIDIQFGSKTRHFKWEVEYMFRTPARMEHGLMGINGQFPGPTIRAKAGDTISVEVTNKLHT</sequence>
<reference evidence="2" key="1">
    <citation type="journal article" date="2023" name="G3 (Bethesda)">
        <title>Genome assembly and association tests identify interacting loci associated with vigor, precocity, and sex in interspecific pistachio rootstocks.</title>
        <authorList>
            <person name="Palmer W."/>
            <person name="Jacygrad E."/>
            <person name="Sagayaradj S."/>
            <person name="Cavanaugh K."/>
            <person name="Han R."/>
            <person name="Bertier L."/>
            <person name="Beede B."/>
            <person name="Kafkas S."/>
            <person name="Golino D."/>
            <person name="Preece J."/>
            <person name="Michelmore R."/>
        </authorList>
    </citation>
    <scope>NUCLEOTIDE SEQUENCE [LARGE SCALE GENOMIC DNA]</scope>
</reference>
<proteinExistence type="predicted"/>